<dbReference type="Proteomes" id="UP000290932">
    <property type="component" value="Unassembled WGS sequence"/>
</dbReference>
<evidence type="ECO:0000256" key="7">
    <source>
        <dbReference type="SAM" id="Phobius"/>
    </source>
</evidence>
<keyword evidence="10" id="KW-1185">Reference proteome</keyword>
<dbReference type="SUPFAM" id="SSF158472">
    <property type="entry name" value="HAMP domain-like"/>
    <property type="match status" value="1"/>
</dbReference>
<dbReference type="AlphaFoldDB" id="A0A498H1G8"/>
<dbReference type="PROSITE" id="PS50885">
    <property type="entry name" value="HAMP"/>
    <property type="match status" value="1"/>
</dbReference>
<gene>
    <name evidence="9" type="ORF">ABH15_10190</name>
</gene>
<keyword evidence="5 9" id="KW-0418">Kinase</keyword>
<keyword evidence="4" id="KW-0808">Transferase</keyword>
<dbReference type="EC" id="2.7.13.3" evidence="2"/>
<dbReference type="SMART" id="SM00304">
    <property type="entry name" value="HAMP"/>
    <property type="match status" value="1"/>
</dbReference>
<name>A0A498H1G8_9EURY</name>
<dbReference type="GO" id="GO:0004673">
    <property type="term" value="F:protein histidine kinase activity"/>
    <property type="evidence" value="ECO:0007669"/>
    <property type="project" value="UniProtKB-EC"/>
</dbReference>
<accession>A0A498H1G8</accession>
<dbReference type="InterPro" id="IPR050428">
    <property type="entry name" value="TCS_sensor_his_kinase"/>
</dbReference>
<evidence type="ECO:0000256" key="1">
    <source>
        <dbReference type="ARBA" id="ARBA00000085"/>
    </source>
</evidence>
<dbReference type="Gene3D" id="6.10.340.10">
    <property type="match status" value="1"/>
</dbReference>
<reference evidence="9 10" key="1">
    <citation type="journal article" date="2015" name="Int. J. Syst. Evol. Microbiol.">
        <title>Methanoculleus taiwanensis sp. nov., a methanogen isolated from deep marine sediment at the deformation front area near Taiwan.</title>
        <authorList>
            <person name="Weng C.Y."/>
            <person name="Chen S.C."/>
            <person name="Lai M.C."/>
            <person name="Wu S.Y."/>
            <person name="Lin S."/>
            <person name="Yang T.F."/>
            <person name="Chen P.C."/>
        </authorList>
    </citation>
    <scope>NUCLEOTIDE SEQUENCE [LARGE SCALE GENOMIC DNA]</scope>
    <source>
        <strain evidence="9 10">CYW4</strain>
    </source>
</reference>
<dbReference type="PANTHER" id="PTHR45436:SF5">
    <property type="entry name" value="SENSOR HISTIDINE KINASE TRCS"/>
    <property type="match status" value="1"/>
</dbReference>
<dbReference type="GO" id="GO:0005886">
    <property type="term" value="C:plasma membrane"/>
    <property type="evidence" value="ECO:0007669"/>
    <property type="project" value="TreeGrafter"/>
</dbReference>
<evidence type="ECO:0000256" key="3">
    <source>
        <dbReference type="ARBA" id="ARBA00022553"/>
    </source>
</evidence>
<dbReference type="GO" id="GO:0000160">
    <property type="term" value="P:phosphorelay signal transduction system"/>
    <property type="evidence" value="ECO:0007669"/>
    <property type="project" value="UniProtKB-KW"/>
</dbReference>
<keyword evidence="6" id="KW-0902">Two-component regulatory system</keyword>
<evidence type="ECO:0000313" key="10">
    <source>
        <dbReference type="Proteomes" id="UP000290932"/>
    </source>
</evidence>
<evidence type="ECO:0000256" key="2">
    <source>
        <dbReference type="ARBA" id="ARBA00012438"/>
    </source>
</evidence>
<dbReference type="PANTHER" id="PTHR45436">
    <property type="entry name" value="SENSOR HISTIDINE KINASE YKOH"/>
    <property type="match status" value="1"/>
</dbReference>
<dbReference type="RefSeq" id="WP_128694231.1">
    <property type="nucleotide sequence ID" value="NZ_LHQS01000002.1"/>
</dbReference>
<comment type="catalytic activity">
    <reaction evidence="1">
        <text>ATP + protein L-histidine = ADP + protein N-phospho-L-histidine.</text>
        <dbReference type="EC" id="2.7.13.3"/>
    </reaction>
</comment>
<sequence length="271" mass="29199">MTPWQQSIQTKLTVSFIVLILVISGLTFVFTYGETKSALKETTQDELKALAVIIATQIDGDAMAAFQPGDEEMAEFIAIRDQLDTIRSSNPEILYLYTMRSVGDTVEFVVDADYGIDDGAAIGDLYDEAGSDLLAGFTAPSADSEFTTDQWGTVLSGYAPIKDSAGAVVGLVGVDMDSSRVIDRQDFIGNTIFVVIGIAILVAGGFIALFSRTIIRDIKKLNETANAISMGNTDVSVDVERKDEIGELAESFGRMVASLKIMMMDPEDGTK</sequence>
<evidence type="ECO:0000259" key="8">
    <source>
        <dbReference type="PROSITE" id="PS50885"/>
    </source>
</evidence>
<dbReference type="CDD" id="cd18773">
    <property type="entry name" value="PDC1_HK_sensor"/>
    <property type="match status" value="1"/>
</dbReference>
<evidence type="ECO:0000256" key="6">
    <source>
        <dbReference type="ARBA" id="ARBA00023012"/>
    </source>
</evidence>
<keyword evidence="7" id="KW-0812">Transmembrane</keyword>
<keyword evidence="7" id="KW-1133">Transmembrane helix</keyword>
<evidence type="ECO:0000256" key="4">
    <source>
        <dbReference type="ARBA" id="ARBA00022679"/>
    </source>
</evidence>
<feature type="transmembrane region" description="Helical" evidence="7">
    <location>
        <begin position="187"/>
        <end position="210"/>
    </location>
</feature>
<dbReference type="EMBL" id="LHQS01000002">
    <property type="protein sequence ID" value="RXE56438.1"/>
    <property type="molecule type" value="Genomic_DNA"/>
</dbReference>
<evidence type="ECO:0000313" key="9">
    <source>
        <dbReference type="EMBL" id="RXE56438.1"/>
    </source>
</evidence>
<proteinExistence type="predicted"/>
<dbReference type="CDD" id="cd06225">
    <property type="entry name" value="HAMP"/>
    <property type="match status" value="1"/>
</dbReference>
<keyword evidence="7" id="KW-0472">Membrane</keyword>
<feature type="domain" description="HAMP" evidence="8">
    <location>
        <begin position="212"/>
        <end position="264"/>
    </location>
</feature>
<comment type="caution">
    <text evidence="9">The sequence shown here is derived from an EMBL/GenBank/DDBJ whole genome shotgun (WGS) entry which is preliminary data.</text>
</comment>
<evidence type="ECO:0000256" key="5">
    <source>
        <dbReference type="ARBA" id="ARBA00022777"/>
    </source>
</evidence>
<dbReference type="OrthoDB" id="107550at2157"/>
<feature type="transmembrane region" description="Helical" evidence="7">
    <location>
        <begin position="12"/>
        <end position="33"/>
    </location>
</feature>
<keyword evidence="3" id="KW-0597">Phosphoprotein</keyword>
<dbReference type="InterPro" id="IPR003660">
    <property type="entry name" value="HAMP_dom"/>
</dbReference>
<protein>
    <recommendedName>
        <fullName evidence="2">histidine kinase</fullName>
        <ecNumber evidence="2">2.7.13.3</ecNumber>
    </recommendedName>
</protein>
<organism evidence="9 10">
    <name type="scientific">Methanoculleus taiwanensis</name>
    <dbReference type="NCBI Taxonomy" id="1550565"/>
    <lineage>
        <taxon>Archaea</taxon>
        <taxon>Methanobacteriati</taxon>
        <taxon>Methanobacteriota</taxon>
        <taxon>Stenosarchaea group</taxon>
        <taxon>Methanomicrobia</taxon>
        <taxon>Methanomicrobiales</taxon>
        <taxon>Methanomicrobiaceae</taxon>
        <taxon>Methanoculleus</taxon>
    </lineage>
</organism>
<dbReference type="Pfam" id="PF00672">
    <property type="entry name" value="HAMP"/>
    <property type="match status" value="1"/>
</dbReference>